<dbReference type="InterPro" id="IPR006953">
    <property type="entry name" value="Vesicle_Uso1_P115_head"/>
</dbReference>
<sequence>MNVFGRVAKGVFGKGASALDDEQDDSEVESLLHQISDSRHAGDRRDAMSQLSHLLQDNPRAQLAMGAMGLPVLLAVLQEDRDDLELLKEALEHSPPSALINADLFCRAPDNVLLLLGLLRPEPEGVDDFYARYGALQAMAALLAACPDKLQACVLSSPLGVVALSDLLASPMEVLRNEALLLLVGLCSGCPQIANIAAFEGAFERLLGICGSEGGPGGGNVVVQDAAELMNNLLRDNLANQRLFREMGHIQQLPQLLHFTPSPPAPASAAASAAAGMLGSAGQLGAAAGAAAVAAGSAVGAAVAAAGGAGAAAWPQQVAANYLCLMETAGLLLSAPCSANEEQRAQEDANRRANQQQLGQLGLLPLLAKLGADAGGAPSAAVRAQALFCLGDLVHGHAQLQEQLAGVLVQPPPLQARQQQQQQQPRLGGFLPPPGPPPAGARGPQGVQQHPLPLLQVALQLILRGSDARERAGAAHLMQAFCHANSLGQTAVLSTLAVSAEPRTFGEELLAALLCQPPPAAAAAAPPPAVAAAVAAFAPPGFTPQGLPNPAGVGSPRSTAPAPAAPDPLDLQLQTGRAARVLGWLLHQNPGGQHRLLALQLSEAPGDMLLPRCVRLLSECMRRAEGAAQAKQACCSVLVMLVEWCAGCEPAVAALLAAPSHLPLLVDVVGARVPGGDANTSGLAAVLLGVCLMFAPESPISQQQQQQAAANGSLPPPPQFAAAAPGSGLTFSQLLDVLLSRSKPQQLAAAEAAAEGSAAAGSGPRSHGAANGVLGGGSGDAESRVAAQLRASRAEMEAGAMRQQLAAMQERWSGMEAAAAAAREEAEAAAAAAAKAEADLSALSSAYNGLEQHAFEMEEQLRRLQDQQQQQQQQGSAGAAAGLSEADVAARVQAAVEEDRRQRLHVESSPGAAGTAGAGGAEAAIAAAAAAAEARAAAEAAAEEEMEDLLACLGEEQAKVEVLSSRLEELGEDVDKLLEAVAAAAADDEQDDEEGGVHQEDGELL</sequence>
<feature type="compositionally biased region" description="Low complexity" evidence="4">
    <location>
        <begin position="758"/>
        <end position="772"/>
    </location>
</feature>
<evidence type="ECO:0000256" key="3">
    <source>
        <dbReference type="ARBA" id="ARBA00023054"/>
    </source>
</evidence>
<dbReference type="Gene3D" id="1.25.10.10">
    <property type="entry name" value="Leucine-rich Repeat Variant"/>
    <property type="match status" value="1"/>
</dbReference>
<dbReference type="PANTHER" id="PTHR10013:SF0">
    <property type="entry name" value="GENERAL VESICULAR TRANSPORT FACTOR P115"/>
    <property type="match status" value="1"/>
</dbReference>
<feature type="region of interest" description="Disordered" evidence="4">
    <location>
        <begin position="702"/>
        <end position="722"/>
    </location>
</feature>
<dbReference type="SUPFAM" id="SSF48371">
    <property type="entry name" value="ARM repeat"/>
    <property type="match status" value="1"/>
</dbReference>
<feature type="region of interest" description="Disordered" evidence="4">
    <location>
        <begin position="983"/>
        <end position="1005"/>
    </location>
</feature>
<evidence type="ECO:0000256" key="4">
    <source>
        <dbReference type="SAM" id="MobiDB-lite"/>
    </source>
</evidence>
<keyword evidence="2" id="KW-0333">Golgi apparatus</keyword>
<feature type="compositionally biased region" description="Basic and acidic residues" evidence="4">
    <location>
        <begin position="995"/>
        <end position="1005"/>
    </location>
</feature>
<evidence type="ECO:0008006" key="9">
    <source>
        <dbReference type="Google" id="ProtNLM"/>
    </source>
</evidence>
<proteinExistence type="predicted"/>
<feature type="compositionally biased region" description="Low complexity" evidence="4">
    <location>
        <begin position="415"/>
        <end position="430"/>
    </location>
</feature>
<protein>
    <recommendedName>
        <fullName evidence="9">Vesicle tethering protein Uso1/P115-like head domain-containing protein</fullName>
    </recommendedName>
</protein>
<dbReference type="InterPro" id="IPR016024">
    <property type="entry name" value="ARM-type_fold"/>
</dbReference>
<dbReference type="PANTHER" id="PTHR10013">
    <property type="entry name" value="GENERAL VESICULAR TRANSPORT FACTOR P115"/>
    <property type="match status" value="1"/>
</dbReference>
<reference evidence="7 8" key="1">
    <citation type="submission" date="2023-05" db="EMBL/GenBank/DDBJ databases">
        <title>A 100% complete, gapless, phased diploid assembly of the Scenedesmus obliquus UTEX 3031 genome.</title>
        <authorList>
            <person name="Biondi T.C."/>
            <person name="Hanschen E.R."/>
            <person name="Kwon T."/>
            <person name="Eng W."/>
            <person name="Kruse C.P.S."/>
            <person name="Koehler S.I."/>
            <person name="Kunde Y."/>
            <person name="Gleasner C.D."/>
            <person name="You Mak K.T."/>
            <person name="Polle J."/>
            <person name="Hovde B.T."/>
            <person name="Starkenburg S.R."/>
        </authorList>
    </citation>
    <scope>NUCLEOTIDE SEQUENCE [LARGE SCALE GENOMIC DNA]</scope>
    <source>
        <strain evidence="7 8">DOE0152z</strain>
    </source>
</reference>
<dbReference type="Pfam" id="PF04869">
    <property type="entry name" value="Uso1_p115_head"/>
    <property type="match status" value="1"/>
</dbReference>
<evidence type="ECO:0000313" key="7">
    <source>
        <dbReference type="EMBL" id="WIA13922.1"/>
    </source>
</evidence>
<dbReference type="Proteomes" id="UP001244341">
    <property type="component" value="Chromosome 5b"/>
</dbReference>
<feature type="domain" description="Uso1/p115-like vesicle tethering protein C-terminal" evidence="6">
    <location>
        <begin position="923"/>
        <end position="993"/>
    </location>
</feature>
<evidence type="ECO:0000259" key="6">
    <source>
        <dbReference type="Pfam" id="PF04871"/>
    </source>
</evidence>
<dbReference type="Pfam" id="PF04871">
    <property type="entry name" value="Uso1_p115_C"/>
    <property type="match status" value="1"/>
</dbReference>
<keyword evidence="8" id="KW-1185">Reference proteome</keyword>
<feature type="compositionally biased region" description="Low complexity" evidence="4">
    <location>
        <begin position="866"/>
        <end position="887"/>
    </location>
</feature>
<feature type="region of interest" description="Disordered" evidence="4">
    <location>
        <begin position="860"/>
        <end position="917"/>
    </location>
</feature>
<name>A0ABY8U082_TETOB</name>
<evidence type="ECO:0000313" key="8">
    <source>
        <dbReference type="Proteomes" id="UP001244341"/>
    </source>
</evidence>
<dbReference type="InterPro" id="IPR024095">
    <property type="entry name" value="Vesicle_P115"/>
</dbReference>
<feature type="region of interest" description="Disordered" evidence="4">
    <location>
        <begin position="414"/>
        <end position="446"/>
    </location>
</feature>
<organism evidence="7 8">
    <name type="scientific">Tetradesmus obliquus</name>
    <name type="common">Green alga</name>
    <name type="synonym">Acutodesmus obliquus</name>
    <dbReference type="NCBI Taxonomy" id="3088"/>
    <lineage>
        <taxon>Eukaryota</taxon>
        <taxon>Viridiplantae</taxon>
        <taxon>Chlorophyta</taxon>
        <taxon>core chlorophytes</taxon>
        <taxon>Chlorophyceae</taxon>
        <taxon>CS clade</taxon>
        <taxon>Sphaeropleales</taxon>
        <taxon>Scenedesmaceae</taxon>
        <taxon>Tetradesmus</taxon>
    </lineage>
</organism>
<feature type="region of interest" description="Disordered" evidence="4">
    <location>
        <begin position="546"/>
        <end position="569"/>
    </location>
</feature>
<feature type="region of interest" description="Disordered" evidence="4">
    <location>
        <begin position="758"/>
        <end position="786"/>
    </location>
</feature>
<evidence type="ECO:0000259" key="5">
    <source>
        <dbReference type="Pfam" id="PF04869"/>
    </source>
</evidence>
<dbReference type="InterPro" id="IPR006955">
    <property type="entry name" value="Uso1_p115_C"/>
</dbReference>
<comment type="subcellular location">
    <subcellularLocation>
        <location evidence="1">Golgi apparatus</location>
    </subcellularLocation>
</comment>
<gene>
    <name evidence="7" type="ORF">OEZ85_002492</name>
</gene>
<dbReference type="EMBL" id="CP126212">
    <property type="protein sequence ID" value="WIA13922.1"/>
    <property type="molecule type" value="Genomic_DNA"/>
</dbReference>
<keyword evidence="3" id="KW-0175">Coiled coil</keyword>
<feature type="compositionally biased region" description="Basic and acidic residues" evidence="4">
    <location>
        <begin position="897"/>
        <end position="906"/>
    </location>
</feature>
<feature type="domain" description="Vesicle tethering protein Uso1/P115-like head" evidence="5">
    <location>
        <begin position="582"/>
        <end position="703"/>
    </location>
</feature>
<evidence type="ECO:0000256" key="1">
    <source>
        <dbReference type="ARBA" id="ARBA00004555"/>
    </source>
</evidence>
<accession>A0ABY8U082</accession>
<evidence type="ECO:0000256" key="2">
    <source>
        <dbReference type="ARBA" id="ARBA00023034"/>
    </source>
</evidence>
<dbReference type="InterPro" id="IPR011989">
    <property type="entry name" value="ARM-like"/>
</dbReference>